<dbReference type="AlphaFoldDB" id="A0A450S521"/>
<proteinExistence type="predicted"/>
<name>A0A450S521_9GAMM</name>
<gene>
    <name evidence="1" type="ORF">BECKFW1821A_GA0114235_101435</name>
</gene>
<sequence length="118" mass="13613">MIVNLFISRSALQIDQVLMALYMRQRSEAWASPGFISPLEKKFPSVREIKTPLAKSRRPWIVDELEYVGRSVWWSRAHGDRLPKLDGGNRFSRYSVETLIGTGFHDDRFQGLKTGSEK</sequence>
<protein>
    <submittedName>
        <fullName evidence="1">Uncharacterized protein</fullName>
    </submittedName>
</protein>
<dbReference type="EMBL" id="CAADEW010000014">
    <property type="protein sequence ID" value="VFJ46980.1"/>
    <property type="molecule type" value="Genomic_DNA"/>
</dbReference>
<organism evidence="1">
    <name type="scientific">Candidatus Kentrum sp. FW</name>
    <dbReference type="NCBI Taxonomy" id="2126338"/>
    <lineage>
        <taxon>Bacteria</taxon>
        <taxon>Pseudomonadati</taxon>
        <taxon>Pseudomonadota</taxon>
        <taxon>Gammaproteobacteria</taxon>
        <taxon>Candidatus Kentrum</taxon>
    </lineage>
</organism>
<evidence type="ECO:0000313" key="1">
    <source>
        <dbReference type="EMBL" id="VFJ46980.1"/>
    </source>
</evidence>
<reference evidence="1" key="1">
    <citation type="submission" date="2019-02" db="EMBL/GenBank/DDBJ databases">
        <authorList>
            <person name="Gruber-Vodicka R. H."/>
            <person name="Seah K. B. B."/>
        </authorList>
    </citation>
    <scope>NUCLEOTIDE SEQUENCE</scope>
    <source>
        <strain evidence="1">BECK_BZ15</strain>
    </source>
</reference>
<accession>A0A450S521</accession>